<dbReference type="InterPro" id="IPR009938">
    <property type="entry name" value="Nmi/IFP35_N"/>
</dbReference>
<evidence type="ECO:0000256" key="7">
    <source>
        <dbReference type="ARBA" id="ARBA00022588"/>
    </source>
</evidence>
<dbReference type="GeneID" id="103192044"/>
<evidence type="ECO:0000256" key="3">
    <source>
        <dbReference type="ARBA" id="ARBA00004613"/>
    </source>
</evidence>
<keyword evidence="8" id="KW-0391">Immunity</keyword>
<dbReference type="InterPro" id="IPR009909">
    <property type="entry name" value="Nmi/IFP35_dom"/>
</dbReference>
<feature type="domain" description="Nmi/IFP 35" evidence="12">
    <location>
        <begin position="28"/>
        <end position="102"/>
    </location>
</feature>
<dbReference type="FunFam" id="3.30.70.330:FF:000300">
    <property type="entry name" value="Interferon-induced protein 35"/>
    <property type="match status" value="1"/>
</dbReference>
<comment type="subcellular location">
    <subcellularLocation>
        <location evidence="2">Cytoplasm</location>
    </subcellularLocation>
    <subcellularLocation>
        <location evidence="1">Nucleus</location>
    </subcellularLocation>
    <subcellularLocation>
        <location evidence="3">Secreted</location>
    </subcellularLocation>
</comment>
<evidence type="ECO:0000256" key="5">
    <source>
        <dbReference type="ARBA" id="ARBA00022490"/>
    </source>
</evidence>
<evidence type="ECO:0000256" key="1">
    <source>
        <dbReference type="ARBA" id="ARBA00004123"/>
    </source>
</evidence>
<evidence type="ECO:0000256" key="10">
    <source>
        <dbReference type="SAM" id="Coils"/>
    </source>
</evidence>
<feature type="coiled-coil region" evidence="10">
    <location>
        <begin position="28"/>
        <end position="55"/>
    </location>
</feature>
<comment type="similarity">
    <text evidence="4">Belongs to the NMI family.</text>
</comment>
<evidence type="ECO:0000256" key="9">
    <source>
        <dbReference type="ARBA" id="ARBA00023242"/>
    </source>
</evidence>
<dbReference type="Gene3D" id="3.30.70.330">
    <property type="match status" value="1"/>
</dbReference>
<evidence type="ECO:0000256" key="4">
    <source>
        <dbReference type="ARBA" id="ARBA00010081"/>
    </source>
</evidence>
<name>A0A8B6ZDJ8_ORYAF</name>
<reference evidence="14" key="1">
    <citation type="submission" date="2025-08" db="UniProtKB">
        <authorList>
            <consortium name="RefSeq"/>
        </authorList>
    </citation>
    <scope>IDENTIFICATION</scope>
</reference>
<feature type="domain" description="NID" evidence="11">
    <location>
        <begin position="103"/>
        <end position="190"/>
    </location>
</feature>
<keyword evidence="10" id="KW-0175">Coiled coil</keyword>
<keyword evidence="13" id="KW-1185">Reference proteome</keyword>
<organism evidence="13 14">
    <name type="scientific">Orycteropus afer afer</name>
    <dbReference type="NCBI Taxonomy" id="1230840"/>
    <lineage>
        <taxon>Eukaryota</taxon>
        <taxon>Metazoa</taxon>
        <taxon>Chordata</taxon>
        <taxon>Craniata</taxon>
        <taxon>Vertebrata</taxon>
        <taxon>Euteleostomi</taxon>
        <taxon>Mammalia</taxon>
        <taxon>Eutheria</taxon>
        <taxon>Afrotheria</taxon>
        <taxon>Tubulidentata</taxon>
        <taxon>Orycteropodidae</taxon>
        <taxon>Orycteropus</taxon>
    </lineage>
</organism>
<dbReference type="GO" id="GO:0045088">
    <property type="term" value="P:regulation of innate immune response"/>
    <property type="evidence" value="ECO:0007669"/>
    <property type="project" value="UniProtKB-ARBA"/>
</dbReference>
<evidence type="ECO:0000256" key="8">
    <source>
        <dbReference type="ARBA" id="ARBA00022859"/>
    </source>
</evidence>
<keyword evidence="7" id="KW-0399">Innate immunity</keyword>
<dbReference type="Pfam" id="PF07292">
    <property type="entry name" value="NID"/>
    <property type="match status" value="2"/>
</dbReference>
<dbReference type="GO" id="GO:0005737">
    <property type="term" value="C:cytoplasm"/>
    <property type="evidence" value="ECO:0007669"/>
    <property type="project" value="UniProtKB-SubCell"/>
</dbReference>
<dbReference type="GO" id="GO:0005615">
    <property type="term" value="C:extracellular space"/>
    <property type="evidence" value="ECO:0007669"/>
    <property type="project" value="UniProtKB-ARBA"/>
</dbReference>
<evidence type="ECO:0000256" key="6">
    <source>
        <dbReference type="ARBA" id="ARBA00022525"/>
    </source>
</evidence>
<dbReference type="RefSeq" id="XP_007933147.1">
    <property type="nucleotide sequence ID" value="XM_007934956.1"/>
</dbReference>
<feature type="domain" description="NID" evidence="11">
    <location>
        <begin position="201"/>
        <end position="289"/>
    </location>
</feature>
<dbReference type="OrthoDB" id="9903237at2759"/>
<dbReference type="Proteomes" id="UP000694850">
    <property type="component" value="Unplaced"/>
</dbReference>
<evidence type="ECO:0000313" key="13">
    <source>
        <dbReference type="Proteomes" id="UP000694850"/>
    </source>
</evidence>
<dbReference type="AlphaFoldDB" id="A0A8B6ZDJ8"/>
<dbReference type="Pfam" id="PF07334">
    <property type="entry name" value="IFP_35_N"/>
    <property type="match status" value="1"/>
</dbReference>
<dbReference type="GO" id="GO:0005634">
    <property type="term" value="C:nucleus"/>
    <property type="evidence" value="ECO:0007669"/>
    <property type="project" value="UniProtKB-SubCell"/>
</dbReference>
<keyword evidence="9" id="KW-0539">Nucleus</keyword>
<protein>
    <submittedName>
        <fullName evidence="14">N-myc-interactor</fullName>
    </submittedName>
</protein>
<evidence type="ECO:0000259" key="12">
    <source>
        <dbReference type="Pfam" id="PF07334"/>
    </source>
</evidence>
<keyword evidence="5" id="KW-0963">Cytoplasm</keyword>
<proteinExistence type="inferred from homology"/>
<accession>A0A8B6ZDJ8</accession>
<evidence type="ECO:0000259" key="11">
    <source>
        <dbReference type="Pfam" id="PF07292"/>
    </source>
</evidence>
<evidence type="ECO:0000313" key="14">
    <source>
        <dbReference type="RefSeq" id="XP_007933147.1"/>
    </source>
</evidence>
<dbReference type="GO" id="GO:0045087">
    <property type="term" value="P:innate immune response"/>
    <property type="evidence" value="ECO:0007669"/>
    <property type="project" value="UniProtKB-KW"/>
</dbReference>
<sequence length="311" mass="35162">MAAGEDKTNFMLEACEELKNKEGNKSLTDEIIRQNTRLENAIHKLEAELKVTTRDLQIKDDIPGTKMKFTPMENPENDSQFLNISYSFQVNLQIPYELQKGQALITFEKEEVAQNVIRMGEHHVQIEDRDVKIMAQPVALDSGIRFQVHVQVSKVKIQVTGIPDGLPEDQMRDKLELSFSKSRNGGGEVECVEYDSTSRSAIITFVELGVADKILKKKDYPLYINQNCHTVTVSPYIKTNLEKFQVFSGISTRTVLLTGIEDIQVDEETVEDLVNIHFQRGKNGGGEVDVVKCSVSQPQIAYFEEETYGII</sequence>
<keyword evidence="6" id="KW-0964">Secreted</keyword>
<evidence type="ECO:0000256" key="2">
    <source>
        <dbReference type="ARBA" id="ARBA00004496"/>
    </source>
</evidence>
<dbReference type="PANTHER" id="PTHR15225:SF4">
    <property type="entry name" value="N-MYC-INTERACTOR"/>
    <property type="match status" value="1"/>
</dbReference>
<dbReference type="PANTHER" id="PTHR15225">
    <property type="entry name" value="INTERFERON-INDUCED PROTEIN 35/NMI N-MYC/STAT INTERACTING PROTEIN"/>
    <property type="match status" value="1"/>
</dbReference>
<dbReference type="InterPro" id="IPR012677">
    <property type="entry name" value="Nucleotide-bd_a/b_plait_sf"/>
</dbReference>
<dbReference type="CTD" id="9111"/>
<gene>
    <name evidence="14" type="primary">NMI</name>
</gene>